<dbReference type="InterPro" id="IPR006035">
    <property type="entry name" value="Ureohydrolase"/>
</dbReference>
<reference evidence="1 2" key="1">
    <citation type="journal article" date="2016" name="Nat. Commun.">
        <title>Thousands of microbial genomes shed light on interconnected biogeochemical processes in an aquifer system.</title>
        <authorList>
            <person name="Anantharaman K."/>
            <person name="Brown C.T."/>
            <person name="Hug L.A."/>
            <person name="Sharon I."/>
            <person name="Castelle C.J."/>
            <person name="Probst A.J."/>
            <person name="Thomas B.C."/>
            <person name="Singh A."/>
            <person name="Wilkins M.J."/>
            <person name="Karaoz U."/>
            <person name="Brodie E.L."/>
            <person name="Williams K.H."/>
            <person name="Hubbard S.S."/>
            <person name="Banfield J.F."/>
        </authorList>
    </citation>
    <scope>NUCLEOTIDE SEQUENCE [LARGE SCALE GENOMIC DNA]</scope>
</reference>
<gene>
    <name evidence="1" type="ORF">A2Z33_03705</name>
</gene>
<dbReference type="AlphaFoldDB" id="A0A1F5YVL4"/>
<evidence type="ECO:0000313" key="2">
    <source>
        <dbReference type="Proteomes" id="UP000178448"/>
    </source>
</evidence>
<dbReference type="EMBL" id="MFJD01000004">
    <property type="protein sequence ID" value="OGG04229.1"/>
    <property type="molecule type" value="Genomic_DNA"/>
</dbReference>
<sequence length="323" mass="36764">MVSYSSVITVNFRIGEDFFDVFREGANLSSGNVSIALDIDTPVVSLTPKSLEQAKVSVVREWKPWTIVVSNECVMTYAGLLGIRKYRNDKPFGLVVCDQHLDIYAYDYCGTELNKATVIRKSLDDGLVDRVVFIGTRPSEEACYRETDYPIPAHDRQYSAHIREDRILSGHEDKISIIPVYQFGTFSEGAMKAFFLLRALGITDVGLMVDLDSFDSRRIRGVAYNSDYSAEIQDFITERIREKSKLPDLPVLKEIIEYLMFMESEISQPGIPPDNIGQEISIVRDFLRSQGMRLLYKGITEYEPSRKDKATKRLLEQIVRALV</sequence>
<accession>A0A1F5YVL4</accession>
<evidence type="ECO:0000313" key="1">
    <source>
        <dbReference type="EMBL" id="OGG04229.1"/>
    </source>
</evidence>
<comment type="caution">
    <text evidence="1">The sequence shown here is derived from an EMBL/GenBank/DDBJ whole genome shotgun (WGS) entry which is preliminary data.</text>
</comment>
<dbReference type="InterPro" id="IPR023696">
    <property type="entry name" value="Ureohydrolase_dom_sf"/>
</dbReference>
<dbReference type="Gene3D" id="3.40.800.10">
    <property type="entry name" value="Ureohydrolase domain"/>
    <property type="match status" value="1"/>
</dbReference>
<dbReference type="GO" id="GO:0016813">
    <property type="term" value="F:hydrolase activity, acting on carbon-nitrogen (but not peptide) bonds, in linear amidines"/>
    <property type="evidence" value="ECO:0007669"/>
    <property type="project" value="UniProtKB-ARBA"/>
</dbReference>
<evidence type="ECO:0008006" key="3">
    <source>
        <dbReference type="Google" id="ProtNLM"/>
    </source>
</evidence>
<organism evidence="1 2">
    <name type="scientific">Candidatus Gottesmanbacteria bacterium RBG_16_52_11</name>
    <dbReference type="NCBI Taxonomy" id="1798374"/>
    <lineage>
        <taxon>Bacteria</taxon>
        <taxon>Candidatus Gottesmaniibacteriota</taxon>
    </lineage>
</organism>
<proteinExistence type="predicted"/>
<protein>
    <recommendedName>
        <fullName evidence="3">Arginase</fullName>
    </recommendedName>
</protein>
<dbReference type="Pfam" id="PF00491">
    <property type="entry name" value="Arginase"/>
    <property type="match status" value="1"/>
</dbReference>
<dbReference type="Proteomes" id="UP000178448">
    <property type="component" value="Unassembled WGS sequence"/>
</dbReference>
<dbReference type="SUPFAM" id="SSF52768">
    <property type="entry name" value="Arginase/deacetylase"/>
    <property type="match status" value="1"/>
</dbReference>
<name>A0A1F5YVL4_9BACT</name>
<dbReference type="GO" id="GO:0046872">
    <property type="term" value="F:metal ion binding"/>
    <property type="evidence" value="ECO:0007669"/>
    <property type="project" value="InterPro"/>
</dbReference>